<dbReference type="SUPFAM" id="SSF52833">
    <property type="entry name" value="Thioredoxin-like"/>
    <property type="match status" value="1"/>
</dbReference>
<dbReference type="Gene3D" id="3.40.30.10">
    <property type="entry name" value="Glutaredoxin"/>
    <property type="match status" value="1"/>
</dbReference>
<protein>
    <recommendedName>
        <fullName evidence="2">Thioredoxin domain-containing protein</fullName>
    </recommendedName>
</protein>
<dbReference type="InterPro" id="IPR050553">
    <property type="entry name" value="Thioredoxin_ResA/DsbE_sf"/>
</dbReference>
<dbReference type="PROSITE" id="PS51352">
    <property type="entry name" value="THIOREDOXIN_2"/>
    <property type="match status" value="1"/>
</dbReference>
<dbReference type="STRING" id="297318.BK138_05880"/>
<evidence type="ECO:0000313" key="3">
    <source>
        <dbReference type="EMBL" id="OMF58090.1"/>
    </source>
</evidence>
<dbReference type="PANTHER" id="PTHR42852:SF13">
    <property type="entry name" value="PROTEIN DIPZ"/>
    <property type="match status" value="1"/>
</dbReference>
<dbReference type="InterPro" id="IPR013766">
    <property type="entry name" value="Thioredoxin_domain"/>
</dbReference>
<keyword evidence="1" id="KW-1015">Disulfide bond</keyword>
<dbReference type="InterPro" id="IPR036249">
    <property type="entry name" value="Thioredoxin-like_sf"/>
</dbReference>
<dbReference type="EMBL" id="MRTP01000001">
    <property type="protein sequence ID" value="OMF58090.1"/>
    <property type="molecule type" value="Genomic_DNA"/>
</dbReference>
<feature type="domain" description="Thioredoxin" evidence="2">
    <location>
        <begin position="5"/>
        <end position="182"/>
    </location>
</feature>
<sequence length="197" mass="22012">MTNLLITGDKAPLFQSIDQHGDPVSLDQFRGGKVLLSFFRNAACAMCNLRVHQMIQRYPDWRRQGLQVIAFFESPDANLHKYVGAQQAPFSLIADPNADIYSLYGVESSESKTEATLALPNVHELADEAAAAGFPLTPEDGANFHRIPAEFLIDEEGIIRTAYYGKLITDHLPFEWVDRFAASSPEEALMKPENRSR</sequence>
<dbReference type="PANTHER" id="PTHR42852">
    <property type="entry name" value="THIOL:DISULFIDE INTERCHANGE PROTEIN DSBE"/>
    <property type="match status" value="1"/>
</dbReference>
<reference evidence="3 4" key="1">
    <citation type="submission" date="2016-11" db="EMBL/GenBank/DDBJ databases">
        <title>Paenibacillus species isolates.</title>
        <authorList>
            <person name="Beno S.M."/>
        </authorList>
    </citation>
    <scope>NUCLEOTIDE SEQUENCE [LARGE SCALE GENOMIC DNA]</scope>
    <source>
        <strain evidence="3 4">FSL R5-0378</strain>
    </source>
</reference>
<gene>
    <name evidence="3" type="ORF">BK138_05880</name>
</gene>
<comment type="caution">
    <text evidence="3">The sequence shown here is derived from an EMBL/GenBank/DDBJ whole genome shotgun (WGS) entry which is preliminary data.</text>
</comment>
<dbReference type="GO" id="GO:0016209">
    <property type="term" value="F:antioxidant activity"/>
    <property type="evidence" value="ECO:0007669"/>
    <property type="project" value="InterPro"/>
</dbReference>
<accession>A0A1R1F235</accession>
<evidence type="ECO:0000256" key="1">
    <source>
        <dbReference type="ARBA" id="ARBA00023157"/>
    </source>
</evidence>
<name>A0A1R1F235_9BACL</name>
<proteinExistence type="predicted"/>
<dbReference type="RefSeq" id="WP_076167221.1">
    <property type="nucleotide sequence ID" value="NZ_MRTP01000001.1"/>
</dbReference>
<evidence type="ECO:0000313" key="4">
    <source>
        <dbReference type="Proteomes" id="UP000187172"/>
    </source>
</evidence>
<evidence type="ECO:0000259" key="2">
    <source>
        <dbReference type="PROSITE" id="PS51352"/>
    </source>
</evidence>
<organism evidence="3 4">
    <name type="scientific">Paenibacillus rhizosphaerae</name>
    <dbReference type="NCBI Taxonomy" id="297318"/>
    <lineage>
        <taxon>Bacteria</taxon>
        <taxon>Bacillati</taxon>
        <taxon>Bacillota</taxon>
        <taxon>Bacilli</taxon>
        <taxon>Bacillales</taxon>
        <taxon>Paenibacillaceae</taxon>
        <taxon>Paenibacillus</taxon>
    </lineage>
</organism>
<dbReference type="AlphaFoldDB" id="A0A1R1F235"/>
<dbReference type="Pfam" id="PF00578">
    <property type="entry name" value="AhpC-TSA"/>
    <property type="match status" value="1"/>
</dbReference>
<dbReference type="GO" id="GO:0016491">
    <property type="term" value="F:oxidoreductase activity"/>
    <property type="evidence" value="ECO:0007669"/>
    <property type="project" value="InterPro"/>
</dbReference>
<dbReference type="Proteomes" id="UP000187172">
    <property type="component" value="Unassembled WGS sequence"/>
</dbReference>
<keyword evidence="4" id="KW-1185">Reference proteome</keyword>
<dbReference type="InterPro" id="IPR000866">
    <property type="entry name" value="AhpC/TSA"/>
</dbReference>